<protein>
    <recommendedName>
        <fullName evidence="5">RRM domain-containing protein</fullName>
    </recommendedName>
</protein>
<feature type="region of interest" description="Disordered" evidence="4">
    <location>
        <begin position="83"/>
        <end position="121"/>
    </location>
</feature>
<organism evidence="6 7">
    <name type="scientific">Meripilus lineatus</name>
    <dbReference type="NCBI Taxonomy" id="2056292"/>
    <lineage>
        <taxon>Eukaryota</taxon>
        <taxon>Fungi</taxon>
        <taxon>Dikarya</taxon>
        <taxon>Basidiomycota</taxon>
        <taxon>Agaricomycotina</taxon>
        <taxon>Agaricomycetes</taxon>
        <taxon>Polyporales</taxon>
        <taxon>Meripilaceae</taxon>
        <taxon>Meripilus</taxon>
    </lineage>
</organism>
<evidence type="ECO:0000313" key="6">
    <source>
        <dbReference type="EMBL" id="KAJ3482414.1"/>
    </source>
</evidence>
<dbReference type="InterPro" id="IPR026896">
    <property type="entry name" value="CSTF_C"/>
</dbReference>
<name>A0AAD5YDC8_9APHY</name>
<accession>A0AAD5YDC8</accession>
<evidence type="ECO:0000313" key="7">
    <source>
        <dbReference type="Proteomes" id="UP001212997"/>
    </source>
</evidence>
<dbReference type="SMART" id="SM00360">
    <property type="entry name" value="RRM"/>
    <property type="match status" value="1"/>
</dbReference>
<dbReference type="InterPro" id="IPR000504">
    <property type="entry name" value="RRM_dom"/>
</dbReference>
<evidence type="ECO:0000256" key="2">
    <source>
        <dbReference type="ARBA" id="ARBA00023242"/>
    </source>
</evidence>
<dbReference type="Gene3D" id="1.25.40.630">
    <property type="match status" value="1"/>
</dbReference>
<dbReference type="PROSITE" id="PS50102">
    <property type="entry name" value="RRM"/>
    <property type="match status" value="1"/>
</dbReference>
<dbReference type="AlphaFoldDB" id="A0AAD5YDC8"/>
<feature type="compositionally biased region" description="Pro residues" evidence="4">
    <location>
        <begin position="206"/>
        <end position="230"/>
    </location>
</feature>
<evidence type="ECO:0000256" key="3">
    <source>
        <dbReference type="PROSITE-ProRule" id="PRU00176"/>
    </source>
</evidence>
<gene>
    <name evidence="6" type="ORF">NLI96_g6997</name>
</gene>
<evidence type="ECO:0000256" key="4">
    <source>
        <dbReference type="SAM" id="MobiDB-lite"/>
    </source>
</evidence>
<dbReference type="PANTHER" id="PTHR45735:SF2">
    <property type="entry name" value="CLEAVAGE STIMULATION FACTOR SUBUNIT 2"/>
    <property type="match status" value="1"/>
</dbReference>
<dbReference type="InterPro" id="IPR012677">
    <property type="entry name" value="Nucleotide-bd_a/b_plait_sf"/>
</dbReference>
<dbReference type="Pfam" id="PF14304">
    <property type="entry name" value="CSTF_C"/>
    <property type="match status" value="1"/>
</dbReference>
<dbReference type="Gene3D" id="3.30.70.330">
    <property type="match status" value="1"/>
</dbReference>
<reference evidence="6" key="1">
    <citation type="submission" date="2022-07" db="EMBL/GenBank/DDBJ databases">
        <title>Genome Sequence of Physisporinus lineatus.</title>
        <authorList>
            <person name="Buettner E."/>
        </authorList>
    </citation>
    <scope>NUCLEOTIDE SEQUENCE</scope>
    <source>
        <strain evidence="6">VT162</strain>
    </source>
</reference>
<feature type="compositionally biased region" description="Pro residues" evidence="4">
    <location>
        <begin position="274"/>
        <end position="289"/>
    </location>
</feature>
<dbReference type="GO" id="GO:0005847">
    <property type="term" value="C:mRNA cleavage and polyadenylation specificity factor complex"/>
    <property type="evidence" value="ECO:0007669"/>
    <property type="project" value="TreeGrafter"/>
</dbReference>
<dbReference type="Gene3D" id="1.10.20.70">
    <property type="entry name" value="Transcription termination and cleavage factor, C-terminal domain"/>
    <property type="match status" value="1"/>
</dbReference>
<dbReference type="SUPFAM" id="SSF54928">
    <property type="entry name" value="RNA-binding domain, RBD"/>
    <property type="match status" value="1"/>
</dbReference>
<evidence type="ECO:0000256" key="1">
    <source>
        <dbReference type="ARBA" id="ARBA00004123"/>
    </source>
</evidence>
<dbReference type="InterPro" id="IPR025742">
    <property type="entry name" value="CSTF2_hinge"/>
</dbReference>
<dbReference type="Pfam" id="PF00076">
    <property type="entry name" value="RRM_1"/>
    <property type="match status" value="1"/>
</dbReference>
<dbReference type="EMBL" id="JANAWD010000274">
    <property type="protein sequence ID" value="KAJ3482414.1"/>
    <property type="molecule type" value="Genomic_DNA"/>
</dbReference>
<feature type="region of interest" description="Disordered" evidence="4">
    <location>
        <begin position="205"/>
        <end position="302"/>
    </location>
</feature>
<dbReference type="InterPro" id="IPR038192">
    <property type="entry name" value="CSTF_C_sf"/>
</dbReference>
<feature type="compositionally biased region" description="Pro residues" evidence="4">
    <location>
        <begin position="237"/>
        <end position="252"/>
    </location>
</feature>
<comment type="subcellular location">
    <subcellularLocation>
        <location evidence="1">Nucleus</location>
    </subcellularLocation>
</comment>
<dbReference type="GO" id="GO:0031124">
    <property type="term" value="P:mRNA 3'-end processing"/>
    <property type="evidence" value="ECO:0007669"/>
    <property type="project" value="InterPro"/>
</dbReference>
<keyword evidence="2" id="KW-0539">Nucleus</keyword>
<feature type="compositionally biased region" description="Basic and acidic residues" evidence="4">
    <location>
        <begin position="83"/>
        <end position="113"/>
    </location>
</feature>
<dbReference type="Proteomes" id="UP001212997">
    <property type="component" value="Unassembled WGS sequence"/>
</dbReference>
<dbReference type="GO" id="GO:0003729">
    <property type="term" value="F:mRNA binding"/>
    <property type="evidence" value="ECO:0007669"/>
    <property type="project" value="TreeGrafter"/>
</dbReference>
<dbReference type="InterPro" id="IPR035979">
    <property type="entry name" value="RBD_domain_sf"/>
</dbReference>
<dbReference type="Pfam" id="PF14327">
    <property type="entry name" value="CSTF2_hinge"/>
    <property type="match status" value="1"/>
</dbReference>
<comment type="caution">
    <text evidence="6">The sequence shown here is derived from an EMBL/GenBank/DDBJ whole genome shotgun (WGS) entry which is preliminary data.</text>
</comment>
<feature type="domain" description="RRM" evidence="5">
    <location>
        <begin position="1"/>
        <end position="68"/>
    </location>
</feature>
<proteinExistence type="predicted"/>
<sequence length="339" mass="36543">MGEDQLIDAFKSVGQVVGFRLVFDRDTGKPKGYGFCEFADHDTALSAVRNLNGQEIGGRPLRIDLADSDPFLEGKTTIRGELVDGGETRAQWRERERERERDDHRGRGSKADSKAFLSSLPPGVQIPPGSSALDAISRTLATTDQGQILEVLAQMKAFVITHPEQARALLVAHPQLGYALFQALLLHKIVDPTVLQRMLASTTGAPAPPTPAVPAPQHAPPPAAYPPPPVHHIQPPYGAPSMPPPSLAPTPPYSHAQPPAHMMNPSQVPSYYRAPPPPAPVQAPPPPAAPTQVPTAQFDQDSREMLLQVLSLSPDQISSLPASERDQINLLRKQFGVPS</sequence>
<dbReference type="PANTHER" id="PTHR45735">
    <property type="entry name" value="CLEAVAGE STIMULATION FACTOR SUBUNIT 2"/>
    <property type="match status" value="1"/>
</dbReference>
<keyword evidence="7" id="KW-1185">Reference proteome</keyword>
<keyword evidence="3" id="KW-0694">RNA-binding</keyword>
<evidence type="ECO:0000259" key="5">
    <source>
        <dbReference type="PROSITE" id="PS50102"/>
    </source>
</evidence>